<feature type="transmembrane region" description="Helical" evidence="1">
    <location>
        <begin position="49"/>
        <end position="73"/>
    </location>
</feature>
<reference evidence="3 4" key="1">
    <citation type="submission" date="2021-12" db="EMBL/GenBank/DDBJ databases">
        <title>Genome sequence of Kibdelosporangium philippinense ATCC 49844.</title>
        <authorList>
            <person name="Fedorov E.A."/>
            <person name="Omeragic M."/>
            <person name="Shalygina K.F."/>
            <person name="Maclea K.S."/>
        </authorList>
    </citation>
    <scope>NUCLEOTIDE SEQUENCE [LARGE SCALE GENOMIC DNA]</scope>
    <source>
        <strain evidence="3 4">ATCC 49844</strain>
    </source>
</reference>
<evidence type="ECO:0000313" key="4">
    <source>
        <dbReference type="Proteomes" id="UP001521150"/>
    </source>
</evidence>
<name>A0ABS8ZW49_9PSEU</name>
<dbReference type="Gene3D" id="1.20.144.10">
    <property type="entry name" value="Phosphatidic acid phosphatase type 2/haloperoxidase"/>
    <property type="match status" value="1"/>
</dbReference>
<protein>
    <submittedName>
        <fullName evidence="3">Phosphatase PAP2 family protein</fullName>
    </submittedName>
</protein>
<dbReference type="SUPFAM" id="SSF48317">
    <property type="entry name" value="Acid phosphatase/Vanadium-dependent haloperoxidase"/>
    <property type="match status" value="1"/>
</dbReference>
<feature type="domain" description="Phosphatidic acid phosphatase type 2/haloperoxidase" evidence="2">
    <location>
        <begin position="98"/>
        <end position="187"/>
    </location>
</feature>
<comment type="caution">
    <text evidence="3">The sequence shown here is derived from an EMBL/GenBank/DDBJ whole genome shotgun (WGS) entry which is preliminary data.</text>
</comment>
<dbReference type="RefSeq" id="WP_233734760.1">
    <property type="nucleotide sequence ID" value="NZ_JAJVCN010000005.1"/>
</dbReference>
<feature type="transmembrane region" description="Helical" evidence="1">
    <location>
        <begin position="121"/>
        <end position="141"/>
    </location>
</feature>
<feature type="transmembrane region" description="Helical" evidence="1">
    <location>
        <begin position="80"/>
        <end position="101"/>
    </location>
</feature>
<evidence type="ECO:0000259" key="2">
    <source>
        <dbReference type="Pfam" id="PF01569"/>
    </source>
</evidence>
<feature type="transmembrane region" description="Helical" evidence="1">
    <location>
        <begin position="178"/>
        <end position="198"/>
    </location>
</feature>
<dbReference type="InterPro" id="IPR036938">
    <property type="entry name" value="PAP2/HPO_sf"/>
</dbReference>
<gene>
    <name evidence="3" type="ORF">LWC34_55325</name>
</gene>
<evidence type="ECO:0000313" key="3">
    <source>
        <dbReference type="EMBL" id="MCE7011927.1"/>
    </source>
</evidence>
<feature type="transmembrane region" description="Helical" evidence="1">
    <location>
        <begin position="148"/>
        <end position="166"/>
    </location>
</feature>
<keyword evidence="4" id="KW-1185">Reference proteome</keyword>
<dbReference type="EMBL" id="JAJVCN010000005">
    <property type="protein sequence ID" value="MCE7011927.1"/>
    <property type="molecule type" value="Genomic_DNA"/>
</dbReference>
<dbReference type="Pfam" id="PF01569">
    <property type="entry name" value="PAP2"/>
    <property type="match status" value="1"/>
</dbReference>
<dbReference type="InterPro" id="IPR000326">
    <property type="entry name" value="PAP2/HPO"/>
</dbReference>
<proteinExistence type="predicted"/>
<sequence length="204" mass="22123">MNRAYAWGIALLTLFILLGVWVRDSAWPLDLVVSDAMVGFWQTSGGDVVWVITDILGPVLPIVMFVVLVVAAVRSRRDAYVLNVLLRSMVLLAACRIMSLFKGVFERDRPRAYVDFSYPSGHVVSVASVAFTGIVICGWLARHLLRRAIVLATTLVVIAAACRVLLDVHWVTDVLGGTLGVTGIGLIVATAMHLIPVGERKVSG</sequence>
<dbReference type="Proteomes" id="UP001521150">
    <property type="component" value="Unassembled WGS sequence"/>
</dbReference>
<keyword evidence="1" id="KW-1133">Transmembrane helix</keyword>
<evidence type="ECO:0000256" key="1">
    <source>
        <dbReference type="SAM" id="Phobius"/>
    </source>
</evidence>
<keyword evidence="1" id="KW-0472">Membrane</keyword>
<keyword evidence="1" id="KW-0812">Transmembrane</keyword>
<accession>A0ABS8ZW49</accession>
<organism evidence="3 4">
    <name type="scientific">Kibdelosporangium philippinense</name>
    <dbReference type="NCBI Taxonomy" id="211113"/>
    <lineage>
        <taxon>Bacteria</taxon>
        <taxon>Bacillati</taxon>
        <taxon>Actinomycetota</taxon>
        <taxon>Actinomycetes</taxon>
        <taxon>Pseudonocardiales</taxon>
        <taxon>Pseudonocardiaceae</taxon>
        <taxon>Kibdelosporangium</taxon>
    </lineage>
</organism>